<dbReference type="SMART" id="SM00388">
    <property type="entry name" value="HisKA"/>
    <property type="match status" value="1"/>
</dbReference>
<dbReference type="HAMAP" id="MF_00979">
    <property type="entry name" value="RcsC"/>
    <property type="match status" value="1"/>
</dbReference>
<evidence type="ECO:0000313" key="13">
    <source>
        <dbReference type="Proteomes" id="UP000322181"/>
    </source>
</evidence>
<dbReference type="NCBIfam" id="NF008099">
    <property type="entry name" value="PRK10841.1"/>
    <property type="match status" value="1"/>
</dbReference>
<feature type="transmembrane region" description="Helical" evidence="6">
    <location>
        <begin position="20"/>
        <end position="41"/>
    </location>
</feature>
<dbReference type="PANTHER" id="PTHR43047">
    <property type="entry name" value="TWO-COMPONENT HISTIDINE PROTEIN KINASE"/>
    <property type="match status" value="1"/>
</dbReference>
<dbReference type="Gene3D" id="3.30.565.10">
    <property type="entry name" value="Histidine kinase-like ATPase, C-terminal domain"/>
    <property type="match status" value="1"/>
</dbReference>
<dbReference type="GO" id="GO:0005886">
    <property type="term" value="C:plasma membrane"/>
    <property type="evidence" value="ECO:0007669"/>
    <property type="project" value="UniProtKB-SubCell"/>
</dbReference>
<reference evidence="12 13" key="1">
    <citation type="submission" date="2019-09" db="EMBL/GenBank/DDBJ databases">
        <title>Draft genome sequence of various Type strains from the CCUG.</title>
        <authorList>
            <person name="Pineiro-Iglesias B."/>
            <person name="Tunovic T."/>
            <person name="Unosson C."/>
            <person name="Inganas E."/>
            <person name="Ohlen M."/>
            <person name="Cardew S."/>
            <person name="Jensie-Markopoulos S."/>
            <person name="Salva-Serra F."/>
            <person name="Jaen-Luchoro D."/>
            <person name="Karlsson R."/>
            <person name="Svensson-Stadler L."/>
            <person name="Chun J."/>
            <person name="Moore E."/>
        </authorList>
    </citation>
    <scope>NUCLEOTIDE SEQUENCE [LARGE SCALE GENOMIC DNA]</scope>
    <source>
        <strain evidence="12 13">CCUG 53682T</strain>
    </source>
</reference>
<evidence type="ECO:0000259" key="11">
    <source>
        <dbReference type="PROSITE" id="PS51426"/>
    </source>
</evidence>
<dbReference type="AlphaFoldDB" id="A0A5M9RA28"/>
<comment type="function">
    <text evidence="6">Component of the Rcs signaling system, which controls transcription of numerous genes. RcsC functions as a membrane-associated protein kinase that phosphorylates RcsD in response to environmental signals. The phosphoryl group is then transferred to the response regulator RcsB.</text>
</comment>
<dbReference type="GO" id="GO:0000155">
    <property type="term" value="F:phosphorelay sensor kinase activity"/>
    <property type="evidence" value="ECO:0007669"/>
    <property type="project" value="UniProtKB-UniRule"/>
</dbReference>
<dbReference type="InterPro" id="IPR004358">
    <property type="entry name" value="Sig_transdc_His_kin-like_C"/>
</dbReference>
<feature type="modified residue" description="Phosphohistidine; by autocatalysis" evidence="6">
    <location>
        <position position="481"/>
    </location>
</feature>
<dbReference type="SMART" id="SM00387">
    <property type="entry name" value="HATPase_c"/>
    <property type="match status" value="1"/>
</dbReference>
<feature type="domain" description="Histidine kinase" evidence="8">
    <location>
        <begin position="478"/>
        <end position="694"/>
    </location>
</feature>
<evidence type="ECO:0000259" key="10">
    <source>
        <dbReference type="PROSITE" id="PS50208"/>
    </source>
</evidence>
<dbReference type="PANTHER" id="PTHR43047:SF64">
    <property type="entry name" value="HISTIDINE KINASE CONTAINING CHEY-HOMOLOGOUS RECEIVER DOMAIN AND PAS DOMAIN-RELATED"/>
    <property type="match status" value="1"/>
</dbReference>
<evidence type="ECO:0000256" key="4">
    <source>
        <dbReference type="ARBA" id="ARBA00022777"/>
    </source>
</evidence>
<evidence type="ECO:0000256" key="7">
    <source>
        <dbReference type="PROSITE-ProRule" id="PRU00169"/>
    </source>
</evidence>
<keyword evidence="6" id="KW-0547">Nucleotide-binding</keyword>
<dbReference type="Proteomes" id="UP000322181">
    <property type="component" value="Unassembled WGS sequence"/>
</dbReference>
<keyword evidence="6" id="KW-0067">ATP-binding</keyword>
<evidence type="ECO:0000256" key="1">
    <source>
        <dbReference type="ARBA" id="ARBA00000085"/>
    </source>
</evidence>
<evidence type="ECO:0000256" key="2">
    <source>
        <dbReference type="ARBA" id="ARBA00022553"/>
    </source>
</evidence>
<keyword evidence="4 6" id="KW-0418">Kinase</keyword>
<evidence type="ECO:0000259" key="9">
    <source>
        <dbReference type="PROSITE" id="PS50110"/>
    </source>
</evidence>
<dbReference type="SMART" id="SM00448">
    <property type="entry name" value="REC"/>
    <property type="match status" value="1"/>
</dbReference>
<dbReference type="InterPro" id="IPR030856">
    <property type="entry name" value="RcsC"/>
</dbReference>
<comment type="similarity">
    <text evidence="6">Belongs to the RcsC family.</text>
</comment>
<evidence type="ECO:0000256" key="6">
    <source>
        <dbReference type="HAMAP-Rule" id="MF_00979"/>
    </source>
</evidence>
<dbReference type="InterPro" id="IPR019017">
    <property type="entry name" value="Sig_transdc_His_kin_a/b-loop_C"/>
</dbReference>
<dbReference type="InterPro" id="IPR038388">
    <property type="entry name" value="RcsC_C_sf"/>
</dbReference>
<evidence type="ECO:0000259" key="8">
    <source>
        <dbReference type="PROSITE" id="PS50109"/>
    </source>
</evidence>
<dbReference type="Gene3D" id="3.40.50.2300">
    <property type="match status" value="1"/>
</dbReference>
<dbReference type="SUPFAM" id="SSF47384">
    <property type="entry name" value="Homodimeric domain of signal transducing histidine kinase"/>
    <property type="match status" value="1"/>
</dbReference>
<comment type="catalytic activity">
    <reaction evidence="1 6">
        <text>ATP + protein L-histidine = ADP + protein N-phospho-L-histidine.</text>
        <dbReference type="EC" id="2.7.13.3"/>
    </reaction>
</comment>
<dbReference type="Gene3D" id="1.10.287.130">
    <property type="match status" value="1"/>
</dbReference>
<dbReference type="CDD" id="cd17546">
    <property type="entry name" value="REC_hyHK_CKI1_RcsC-like"/>
    <property type="match status" value="1"/>
</dbReference>
<sequence length="949" mass="108056">MRYFSSFQTSLKISRYLFRIVGVMLWGLGALVTVFYLLNIYNGMRNDIRQQYLSDYDALLAYFRQSADITRDIQYMNERFVEGKNEQGLIPTLKRTTDGSFIGYQPLNAKADCGVFRTTTGSYIIAFKDLLTYWQDNISAPQGLNQVFLIGSKTFCMVSFPIKNLSTDPETLRRMVNDYSQYYFKLKSQGKERTIYWIAPGSNQGTGSLFIMMPIYYDGQFLALMGIERNLQLENYNRLRQFPVNLLIMNEQNERVLSYPNEVNTQKNKDSYQVEDNYFGYDAEFTQLMLKRKLTPSSFNVIYTTPLSAIYEKLKFQLLNGAILNLISAIFIGLFTWILERRIFMPAENNAVRLEEHEQFNHKIVASAPVGICILRTQDGTALLSNELAHNYWRMLSFEDRNRIGLLIKEKRQGMEDMVTRNGGHLQVSFVHSRYQNEEVAICVLVDISARVQLESSLQEVAQAAEQANQSKSMFLATVSHELRTPLYGIIGNLELLQSMAHSQDAQRLLGTMNNSSSLLLKIISDILDFSKIESKQLKIETREFNFREHIHFVVANYLPLVAKKHLSLYCFIEKDVPELVCNDPVRMQQVIANLFNNAIKYTQVGMVCIHVYVHGDYLHVDIQDTGGGISDDELRQLFDPFYQIIPNRDSPSQGTGLGLPICEKLISLMDGDMIVESQKEVGSLFGIRFPLYTAYRSGNCTDIEPLTFPLVFEFNNRVLADYMQCAWSGIAPALLSVDECTDLSQAVVITDMVTPAMKQARLLIELNAGYTDKPVPQGGNHWLHNTHQLDGLYEFIADRLDNRKEEPDDMPPPALPDNQQANYVRILIVDDHPINRHLLSDQLHLFGFHTATADDGLDALNFLETHEVDIILSDVNMPNMNGYDLTRALRGKGVVLPIIGITANAMAEERERCLAAGMNDCLSKPVSMQSLRTMMQKYVPEVTPVKPA</sequence>
<name>A0A5M9RA28_9GAMM</name>
<dbReference type="Pfam" id="PF00072">
    <property type="entry name" value="Response_reg"/>
    <property type="match status" value="1"/>
</dbReference>
<dbReference type="InterPro" id="IPR001789">
    <property type="entry name" value="Sig_transdc_resp-reg_receiver"/>
</dbReference>
<gene>
    <name evidence="6 12" type="primary">rcsC</name>
    <name evidence="12" type="ORF">F4V73_06365</name>
</gene>
<dbReference type="PROSITE" id="PS51426">
    <property type="entry name" value="ABL"/>
    <property type="match status" value="1"/>
</dbReference>
<dbReference type="RefSeq" id="WP_082970563.1">
    <property type="nucleotide sequence ID" value="NZ_BAAAFS010000001.1"/>
</dbReference>
<dbReference type="InterPro" id="IPR011006">
    <property type="entry name" value="CheY-like_superfamily"/>
</dbReference>
<dbReference type="InterPro" id="IPR001309">
    <property type="entry name" value="Pept_C14_p20"/>
</dbReference>
<keyword evidence="2 6" id="KW-0597">Phosphoprotein</keyword>
<keyword evidence="6" id="KW-0472">Membrane</keyword>
<comment type="subunit">
    <text evidence="6">Interacts with RcsD.</text>
</comment>
<organism evidence="12 13">
    <name type="scientific">Morganella psychrotolerans</name>
    <dbReference type="NCBI Taxonomy" id="368603"/>
    <lineage>
        <taxon>Bacteria</taxon>
        <taxon>Pseudomonadati</taxon>
        <taxon>Pseudomonadota</taxon>
        <taxon>Gammaproteobacteria</taxon>
        <taxon>Enterobacterales</taxon>
        <taxon>Morganellaceae</taxon>
        <taxon>Morganella</taxon>
    </lineage>
</organism>
<dbReference type="EMBL" id="VXKB01000001">
    <property type="protein sequence ID" value="KAA8717461.1"/>
    <property type="molecule type" value="Genomic_DNA"/>
</dbReference>
<keyword evidence="6" id="KW-0997">Cell inner membrane</keyword>
<dbReference type="InterPro" id="IPR003594">
    <property type="entry name" value="HATPase_dom"/>
</dbReference>
<feature type="domain" description="ABL" evidence="11">
    <location>
        <begin position="707"/>
        <end position="807"/>
    </location>
</feature>
<accession>A0A5M9RA28</accession>
<dbReference type="InterPro" id="IPR036890">
    <property type="entry name" value="HATPase_C_sf"/>
</dbReference>
<keyword evidence="6" id="KW-1133">Transmembrane helix</keyword>
<evidence type="ECO:0000256" key="5">
    <source>
        <dbReference type="ARBA" id="ARBA00023012"/>
    </source>
</evidence>
<dbReference type="PROSITE" id="PS50110">
    <property type="entry name" value="RESPONSE_REGULATORY"/>
    <property type="match status" value="1"/>
</dbReference>
<dbReference type="FunFam" id="3.30.565.10:FF:000010">
    <property type="entry name" value="Sensor histidine kinase RcsC"/>
    <property type="match status" value="1"/>
</dbReference>
<comment type="PTM">
    <text evidence="6">Autophosphorylated. Activation probably requires a transfer of a phosphate group from a His in the transmitter domain to an Asp in the receiver domain.</text>
</comment>
<feature type="domain" description="Caspase family p20" evidence="10">
    <location>
        <begin position="401"/>
        <end position="500"/>
    </location>
</feature>
<dbReference type="PROSITE" id="PS50109">
    <property type="entry name" value="HIS_KIN"/>
    <property type="match status" value="1"/>
</dbReference>
<dbReference type="GO" id="GO:0006355">
    <property type="term" value="P:regulation of DNA-templated transcription"/>
    <property type="evidence" value="ECO:0007669"/>
    <property type="project" value="InterPro"/>
</dbReference>
<feature type="modified residue" description="4-aspartylphosphate" evidence="6 7">
    <location>
        <position position="875"/>
    </location>
</feature>
<dbReference type="PROSITE" id="PS50208">
    <property type="entry name" value="CASPASE_P20"/>
    <property type="match status" value="1"/>
</dbReference>
<comment type="caution">
    <text evidence="12">The sequence shown here is derived from an EMBL/GenBank/DDBJ whole genome shotgun (WGS) entry which is preliminary data.</text>
</comment>
<dbReference type="Pfam" id="PF02518">
    <property type="entry name" value="HATPase_c"/>
    <property type="match status" value="1"/>
</dbReference>
<protein>
    <recommendedName>
        <fullName evidence="6">Sensor histidine kinase RcsC</fullName>
        <ecNumber evidence="6">2.7.13.3</ecNumber>
    </recommendedName>
</protein>
<feature type="transmembrane region" description="Helical" evidence="6">
    <location>
        <begin position="318"/>
        <end position="339"/>
    </location>
</feature>
<keyword evidence="6" id="KW-1003">Cell membrane</keyword>
<dbReference type="GO" id="GO:0004197">
    <property type="term" value="F:cysteine-type endopeptidase activity"/>
    <property type="evidence" value="ECO:0007669"/>
    <property type="project" value="InterPro"/>
</dbReference>
<dbReference type="Gene3D" id="3.40.50.10970">
    <property type="match status" value="1"/>
</dbReference>
<evidence type="ECO:0000313" key="12">
    <source>
        <dbReference type="EMBL" id="KAA8717461.1"/>
    </source>
</evidence>
<keyword evidence="5 6" id="KW-0902">Two-component regulatory system</keyword>
<dbReference type="InterPro" id="IPR003661">
    <property type="entry name" value="HisK_dim/P_dom"/>
</dbReference>
<dbReference type="EC" id="2.7.13.3" evidence="6"/>
<dbReference type="Pfam" id="PF00512">
    <property type="entry name" value="HisKA"/>
    <property type="match status" value="1"/>
</dbReference>
<keyword evidence="6" id="KW-0812">Transmembrane</keyword>
<dbReference type="OrthoDB" id="9770795at2"/>
<comment type="subcellular location">
    <subcellularLocation>
        <location evidence="6">Cell inner membrane</location>
        <topology evidence="6">Multi-pass membrane protein</topology>
    </subcellularLocation>
</comment>
<dbReference type="CDD" id="cd00082">
    <property type="entry name" value="HisKA"/>
    <property type="match status" value="1"/>
</dbReference>
<dbReference type="PRINTS" id="PR00344">
    <property type="entry name" value="BCTRLSENSOR"/>
</dbReference>
<dbReference type="GO" id="GO:0006508">
    <property type="term" value="P:proteolysis"/>
    <property type="evidence" value="ECO:0007669"/>
    <property type="project" value="InterPro"/>
</dbReference>
<keyword evidence="3 6" id="KW-0808">Transferase</keyword>
<dbReference type="InterPro" id="IPR005467">
    <property type="entry name" value="His_kinase_dom"/>
</dbReference>
<evidence type="ECO:0000256" key="3">
    <source>
        <dbReference type="ARBA" id="ARBA00022679"/>
    </source>
</evidence>
<dbReference type="SUPFAM" id="SSF52172">
    <property type="entry name" value="CheY-like"/>
    <property type="match status" value="1"/>
</dbReference>
<feature type="domain" description="Response regulatory" evidence="9">
    <location>
        <begin position="826"/>
        <end position="940"/>
    </location>
</feature>
<proteinExistence type="inferred from homology"/>
<dbReference type="InterPro" id="IPR036097">
    <property type="entry name" value="HisK_dim/P_sf"/>
</dbReference>
<dbReference type="GO" id="GO:0005524">
    <property type="term" value="F:ATP binding"/>
    <property type="evidence" value="ECO:0007669"/>
    <property type="project" value="UniProtKB-UniRule"/>
</dbReference>
<dbReference type="SUPFAM" id="SSF55874">
    <property type="entry name" value="ATPase domain of HSP90 chaperone/DNA topoisomerase II/histidine kinase"/>
    <property type="match status" value="1"/>
</dbReference>